<proteinExistence type="predicted"/>
<dbReference type="Pfam" id="PF11751">
    <property type="entry name" value="PorP_SprF"/>
    <property type="match status" value="1"/>
</dbReference>
<evidence type="ECO:0000313" key="3">
    <source>
        <dbReference type="Proteomes" id="UP001597544"/>
    </source>
</evidence>
<feature type="region of interest" description="Disordered" evidence="1">
    <location>
        <begin position="78"/>
        <end position="99"/>
    </location>
</feature>
<gene>
    <name evidence="2" type="ORF">ACFSRY_10635</name>
</gene>
<accession>A0ABW5IMW0</accession>
<feature type="compositionally biased region" description="Polar residues" evidence="1">
    <location>
        <begin position="86"/>
        <end position="99"/>
    </location>
</feature>
<sequence>MRPVFTLLSLVFITLSVRSQQLPQHTLYVQNNFLLNPAVAGIENYIDLRAGYRTQWVGMEGAPTSFYASFHTSLNKNDRNTKRLSMRNNGSNPGSGANTNNRFYIKPHHGLGAVAQVDKAGLLKTSSLSLSYAYHLPLTSRINLAGGLLAGIKQYRLNVDALDLVTPNDPFEASDFSNMNKADLGVGLWLYSNSFFLGVSGMQLLRSNSNSAEGGPYATLQKHYFATSGIKIKASSELALTPSLMVKMAESGVVMVDGNAKLTYNDRFWTGISYRHNDAFAGAVGIYINHMLDVSYSYDVTTSAINTVSANTHEVVIGLKLNNAQKVLCPQWVW</sequence>
<dbReference type="InterPro" id="IPR019861">
    <property type="entry name" value="PorP/SprF_Bacteroidetes"/>
</dbReference>
<dbReference type="NCBIfam" id="TIGR03519">
    <property type="entry name" value="T9SS_PorP_fam"/>
    <property type="match status" value="1"/>
</dbReference>
<dbReference type="RefSeq" id="WP_377506683.1">
    <property type="nucleotide sequence ID" value="NZ_JBHULU010000015.1"/>
</dbReference>
<evidence type="ECO:0000313" key="2">
    <source>
        <dbReference type="EMBL" id="MFD2514323.1"/>
    </source>
</evidence>
<protein>
    <submittedName>
        <fullName evidence="2">Type IX secretion system membrane protein PorP/SprF</fullName>
    </submittedName>
</protein>
<evidence type="ECO:0000256" key="1">
    <source>
        <dbReference type="SAM" id="MobiDB-lite"/>
    </source>
</evidence>
<keyword evidence="3" id="KW-1185">Reference proteome</keyword>
<comment type="caution">
    <text evidence="2">The sequence shown here is derived from an EMBL/GenBank/DDBJ whole genome shotgun (WGS) entry which is preliminary data.</text>
</comment>
<name>A0ABW5IMW0_9BACT</name>
<organism evidence="2 3">
    <name type="scientific">Pontibacter locisalis</name>
    <dbReference type="NCBI Taxonomy" id="1719035"/>
    <lineage>
        <taxon>Bacteria</taxon>
        <taxon>Pseudomonadati</taxon>
        <taxon>Bacteroidota</taxon>
        <taxon>Cytophagia</taxon>
        <taxon>Cytophagales</taxon>
        <taxon>Hymenobacteraceae</taxon>
        <taxon>Pontibacter</taxon>
    </lineage>
</organism>
<dbReference type="EMBL" id="JBHULU010000015">
    <property type="protein sequence ID" value="MFD2514323.1"/>
    <property type="molecule type" value="Genomic_DNA"/>
</dbReference>
<dbReference type="Proteomes" id="UP001597544">
    <property type="component" value="Unassembled WGS sequence"/>
</dbReference>
<reference evidence="3" key="1">
    <citation type="journal article" date="2019" name="Int. J. Syst. Evol. Microbiol.">
        <title>The Global Catalogue of Microorganisms (GCM) 10K type strain sequencing project: providing services to taxonomists for standard genome sequencing and annotation.</title>
        <authorList>
            <consortium name="The Broad Institute Genomics Platform"/>
            <consortium name="The Broad Institute Genome Sequencing Center for Infectious Disease"/>
            <person name="Wu L."/>
            <person name="Ma J."/>
        </authorList>
    </citation>
    <scope>NUCLEOTIDE SEQUENCE [LARGE SCALE GENOMIC DNA]</scope>
    <source>
        <strain evidence="3">KCTC 42498</strain>
    </source>
</reference>